<reference evidence="1 2" key="1">
    <citation type="journal article" date="2023" name="Front. Microbiol.">
        <title>Phylogeography and host specificity of Pasteurellaceae pathogenic to sea-farmed fish in the north-east Atlantic.</title>
        <authorList>
            <person name="Gulla S."/>
            <person name="Colquhoun D.J."/>
            <person name="Olsen A.B."/>
            <person name="Spilsberg B."/>
            <person name="Lagesen K."/>
            <person name="Aakesson C.P."/>
            <person name="Strom S."/>
            <person name="Manji F."/>
            <person name="Birkbeck T.H."/>
            <person name="Nilsen H.K."/>
        </authorList>
    </citation>
    <scope>NUCLEOTIDE SEQUENCE [LARGE SCALE GENOMIC DNA]</scope>
    <source>
        <strain evidence="1 2">VIO11850</strain>
    </source>
</reference>
<evidence type="ECO:0000313" key="2">
    <source>
        <dbReference type="Proteomes" id="UP001224812"/>
    </source>
</evidence>
<organism evidence="1 2">
    <name type="scientific">Phocoenobacter skyensis</name>
    <dbReference type="NCBI Taxonomy" id="97481"/>
    <lineage>
        <taxon>Bacteria</taxon>
        <taxon>Pseudomonadati</taxon>
        <taxon>Pseudomonadota</taxon>
        <taxon>Gammaproteobacteria</taxon>
        <taxon>Pasteurellales</taxon>
        <taxon>Pasteurellaceae</taxon>
        <taxon>Phocoenobacter</taxon>
    </lineage>
</organism>
<dbReference type="EMBL" id="JASAVS010000001">
    <property type="protein sequence ID" value="MDP8084505.1"/>
    <property type="molecule type" value="Genomic_DNA"/>
</dbReference>
<accession>A0ABT9JI56</accession>
<evidence type="ECO:0000313" key="1">
    <source>
        <dbReference type="EMBL" id="MDP8084505.1"/>
    </source>
</evidence>
<protein>
    <submittedName>
        <fullName evidence="1">Transcriptional regulator</fullName>
    </submittedName>
</protein>
<keyword evidence="2" id="KW-1185">Reference proteome</keyword>
<proteinExistence type="predicted"/>
<dbReference type="RefSeq" id="WP_306383757.1">
    <property type="nucleotide sequence ID" value="NZ_JASAVR010000001.1"/>
</dbReference>
<sequence>MARTLKRICSDCGAKAIINKTDRIQDGFHKVYIYCSNTCCKKVWVETIEFSHIVKHSQLKKEESFVSLIDSLSQEQKEQLKILLN</sequence>
<dbReference type="Proteomes" id="UP001224812">
    <property type="component" value="Unassembled WGS sequence"/>
</dbReference>
<name>A0ABT9JI56_9PAST</name>
<gene>
    <name evidence="1" type="ORF">QJT92_00975</name>
</gene>
<comment type="caution">
    <text evidence="1">The sequence shown here is derived from an EMBL/GenBank/DDBJ whole genome shotgun (WGS) entry which is preliminary data.</text>
</comment>